<comment type="cofactor">
    <cofactor evidence="7">
        <name>Mg(2+)</name>
        <dbReference type="ChEBI" id="CHEBI:18420"/>
    </cofactor>
</comment>
<feature type="transmembrane region" description="Helical" evidence="8">
    <location>
        <begin position="224"/>
        <end position="242"/>
    </location>
</feature>
<evidence type="ECO:0000256" key="1">
    <source>
        <dbReference type="ARBA" id="ARBA00004651"/>
    </source>
</evidence>
<keyword evidence="10" id="KW-1185">Reference proteome</keyword>
<evidence type="ECO:0000256" key="5">
    <source>
        <dbReference type="ARBA" id="ARBA00022989"/>
    </source>
</evidence>
<dbReference type="FunCoup" id="Q3J8B7">
    <property type="interactions" value="257"/>
</dbReference>
<dbReference type="KEGG" id="noc:Noc_2476"/>
<dbReference type="GO" id="GO:0005886">
    <property type="term" value="C:plasma membrane"/>
    <property type="evidence" value="ECO:0007669"/>
    <property type="project" value="UniProtKB-SubCell"/>
</dbReference>
<dbReference type="GO" id="GO:0044038">
    <property type="term" value="P:cell wall macromolecule biosynthetic process"/>
    <property type="evidence" value="ECO:0007669"/>
    <property type="project" value="TreeGrafter"/>
</dbReference>
<evidence type="ECO:0000256" key="7">
    <source>
        <dbReference type="PIRSR" id="PIRSR600715-1"/>
    </source>
</evidence>
<protein>
    <submittedName>
        <fullName evidence="9">Glycosyl transferase, family 4</fullName>
        <ecNumber evidence="9">2.7.8.13</ecNumber>
    </submittedName>
</protein>
<keyword evidence="4 8" id="KW-0812">Transmembrane</keyword>
<dbReference type="GO" id="GO:0071555">
    <property type="term" value="P:cell wall organization"/>
    <property type="evidence" value="ECO:0007669"/>
    <property type="project" value="TreeGrafter"/>
</dbReference>
<evidence type="ECO:0000256" key="2">
    <source>
        <dbReference type="ARBA" id="ARBA00022475"/>
    </source>
</evidence>
<sequence>MLISPANLILTAYFYLLLPVFFLAALGLVGCFRRYALSKGLLDSPNARSSHQSPTPRGGGVVFVGLWLGAALLVWGRGEISSEAAFFLLPGAFLVAGIGYGDDLYDVSPLWRIVTHFIAALIAVYFLLAMDIRQYGWEIFFWPELGVVAGILFAMVWSINLFNFMDGIDGLAGMEACFVFSVGGWWLWEAEAYGYAYLAWVLVAVVAGFLVWNWPSARIFMGDGGSGFLGFLIAAFTFAGHVWWDIPILLWIIVYGVFWFDATVTLLRRILAGERWYSAHCSHAYQRLYQIGWSHRKVLLAISGINMALVTVALWADANREALPWIFLVTLMFLGIIYGGIERLRPMYPKE</sequence>
<feature type="transmembrane region" description="Helical" evidence="8">
    <location>
        <begin position="12"/>
        <end position="32"/>
    </location>
</feature>
<evidence type="ECO:0000256" key="4">
    <source>
        <dbReference type="ARBA" id="ARBA00022692"/>
    </source>
</evidence>
<keyword evidence="7" id="KW-0479">Metal-binding</keyword>
<feature type="transmembrane region" description="Helical" evidence="8">
    <location>
        <begin position="171"/>
        <end position="188"/>
    </location>
</feature>
<keyword evidence="5 8" id="KW-1133">Transmembrane helix</keyword>
<evidence type="ECO:0000256" key="3">
    <source>
        <dbReference type="ARBA" id="ARBA00022679"/>
    </source>
</evidence>
<evidence type="ECO:0000256" key="6">
    <source>
        <dbReference type="ARBA" id="ARBA00023136"/>
    </source>
</evidence>
<keyword evidence="7" id="KW-0460">Magnesium</keyword>
<keyword evidence="3 9" id="KW-0808">Transferase</keyword>
<dbReference type="InParanoid" id="Q3J8B7"/>
<dbReference type="GO" id="GO:0016780">
    <property type="term" value="F:phosphotransferase activity, for other substituted phosphate groups"/>
    <property type="evidence" value="ECO:0007669"/>
    <property type="project" value="InterPro"/>
</dbReference>
<keyword evidence="2" id="KW-1003">Cell membrane</keyword>
<reference evidence="10" key="1">
    <citation type="journal article" date="2006" name="Appl. Environ. Microbiol.">
        <title>Complete genome sequence of the marine, chemolithoautotrophic, ammonia-oxidizing bacterium Nitrosococcus oceani ATCC 19707.</title>
        <authorList>
            <person name="Klotz M.G."/>
            <person name="Arp D.J."/>
            <person name="Chain P.S.G."/>
            <person name="El-Sheikh A.F."/>
            <person name="Hauser L.J."/>
            <person name="Hommes N.G."/>
            <person name="Larimer F.W."/>
            <person name="Malfatti S.A."/>
            <person name="Norton J.M."/>
            <person name="Poret-Peterson A.T."/>
            <person name="Vergez L.M."/>
            <person name="Ward B.B."/>
        </authorList>
    </citation>
    <scope>NUCLEOTIDE SEQUENCE [LARGE SCALE GENOMIC DNA]</scope>
    <source>
        <strain evidence="10">ATCC 19707 / BCRC 17464 / NCIMB 11848 / C-107</strain>
    </source>
</reference>
<evidence type="ECO:0000313" key="9">
    <source>
        <dbReference type="EMBL" id="ABA58929.1"/>
    </source>
</evidence>
<dbReference type="PANTHER" id="PTHR22926:SF3">
    <property type="entry name" value="UNDECAPRENYL-PHOSPHATE ALPHA-N-ACETYLGLUCOSAMINYL 1-PHOSPHATE TRANSFERASE"/>
    <property type="match status" value="1"/>
</dbReference>
<dbReference type="HOGENOM" id="CLU_023982_3_1_6"/>
<comment type="subcellular location">
    <subcellularLocation>
        <location evidence="1">Cell membrane</location>
        <topology evidence="1">Multi-pass membrane protein</topology>
    </subcellularLocation>
</comment>
<gene>
    <name evidence="9" type="ordered locus">Noc_2476</name>
</gene>
<feature type="transmembrane region" description="Helical" evidence="8">
    <location>
        <begin position="322"/>
        <end position="341"/>
    </location>
</feature>
<dbReference type="Pfam" id="PF00953">
    <property type="entry name" value="Glycos_transf_4"/>
    <property type="match status" value="1"/>
</dbReference>
<keyword evidence="6 8" id="KW-0472">Membrane</keyword>
<dbReference type="AlphaFoldDB" id="Q3J8B7"/>
<organism evidence="9 10">
    <name type="scientific">Nitrosococcus oceani (strain ATCC 19707 / BCRC 17464 / JCM 30415 / NCIMB 11848 / C-107)</name>
    <dbReference type="NCBI Taxonomy" id="323261"/>
    <lineage>
        <taxon>Bacteria</taxon>
        <taxon>Pseudomonadati</taxon>
        <taxon>Pseudomonadota</taxon>
        <taxon>Gammaproteobacteria</taxon>
        <taxon>Chromatiales</taxon>
        <taxon>Chromatiaceae</taxon>
        <taxon>Nitrosococcus</taxon>
    </lineage>
</organism>
<dbReference type="STRING" id="323261.Noc_2476"/>
<dbReference type="CDD" id="cd06854">
    <property type="entry name" value="GT_WbpL_WbcO_like"/>
    <property type="match status" value="1"/>
</dbReference>
<feature type="transmembrane region" description="Helical" evidence="8">
    <location>
        <begin position="84"/>
        <end position="101"/>
    </location>
</feature>
<accession>Q3J8B7</accession>
<feature type="transmembrane region" description="Helical" evidence="8">
    <location>
        <begin position="58"/>
        <end position="78"/>
    </location>
</feature>
<feature type="transmembrane region" description="Helical" evidence="8">
    <location>
        <begin position="194"/>
        <end position="212"/>
    </location>
</feature>
<dbReference type="EMBL" id="CP000127">
    <property type="protein sequence ID" value="ABA58929.1"/>
    <property type="molecule type" value="Genomic_DNA"/>
</dbReference>
<dbReference type="eggNOG" id="COG0472">
    <property type="taxonomic scope" value="Bacteria"/>
</dbReference>
<feature type="transmembrane region" description="Helical" evidence="8">
    <location>
        <begin position="248"/>
        <end position="267"/>
    </location>
</feature>
<feature type="transmembrane region" description="Helical" evidence="8">
    <location>
        <begin position="113"/>
        <end position="133"/>
    </location>
</feature>
<feature type="transmembrane region" description="Helical" evidence="8">
    <location>
        <begin position="139"/>
        <end position="159"/>
    </location>
</feature>
<dbReference type="Proteomes" id="UP000006838">
    <property type="component" value="Chromosome"/>
</dbReference>
<feature type="binding site" evidence="7">
    <location>
        <position position="223"/>
    </location>
    <ligand>
        <name>Mg(2+)</name>
        <dbReference type="ChEBI" id="CHEBI:18420"/>
    </ligand>
</feature>
<dbReference type="EC" id="2.7.8.13" evidence="9"/>
<dbReference type="GO" id="GO:0009103">
    <property type="term" value="P:lipopolysaccharide biosynthetic process"/>
    <property type="evidence" value="ECO:0007669"/>
    <property type="project" value="TreeGrafter"/>
</dbReference>
<feature type="transmembrane region" description="Helical" evidence="8">
    <location>
        <begin position="298"/>
        <end position="316"/>
    </location>
</feature>
<dbReference type="PANTHER" id="PTHR22926">
    <property type="entry name" value="PHOSPHO-N-ACETYLMURAMOYL-PENTAPEPTIDE-TRANSFERASE"/>
    <property type="match status" value="1"/>
</dbReference>
<proteinExistence type="predicted"/>
<name>Q3J8B7_NITOC</name>
<feature type="binding site" evidence="7">
    <location>
        <position position="163"/>
    </location>
    <ligand>
        <name>Mg(2+)</name>
        <dbReference type="ChEBI" id="CHEBI:18420"/>
    </ligand>
</feature>
<evidence type="ECO:0000313" key="10">
    <source>
        <dbReference type="Proteomes" id="UP000006838"/>
    </source>
</evidence>
<evidence type="ECO:0000256" key="8">
    <source>
        <dbReference type="SAM" id="Phobius"/>
    </source>
</evidence>
<dbReference type="GO" id="GO:0046872">
    <property type="term" value="F:metal ion binding"/>
    <property type="evidence" value="ECO:0007669"/>
    <property type="project" value="UniProtKB-KW"/>
</dbReference>
<dbReference type="InterPro" id="IPR000715">
    <property type="entry name" value="Glycosyl_transferase_4"/>
</dbReference>